<name>A0A0F9CGM0_9ZZZZ</name>
<proteinExistence type="predicted"/>
<evidence type="ECO:0000313" key="1">
    <source>
        <dbReference type="EMBL" id="KKL48468.1"/>
    </source>
</evidence>
<feature type="non-terminal residue" evidence="1">
    <location>
        <position position="1"/>
    </location>
</feature>
<organism evidence="1">
    <name type="scientific">marine sediment metagenome</name>
    <dbReference type="NCBI Taxonomy" id="412755"/>
    <lineage>
        <taxon>unclassified sequences</taxon>
        <taxon>metagenomes</taxon>
        <taxon>ecological metagenomes</taxon>
    </lineage>
</organism>
<reference evidence="1" key="1">
    <citation type="journal article" date="2015" name="Nature">
        <title>Complex archaea that bridge the gap between prokaryotes and eukaryotes.</title>
        <authorList>
            <person name="Spang A."/>
            <person name="Saw J.H."/>
            <person name="Jorgensen S.L."/>
            <person name="Zaremba-Niedzwiedzka K."/>
            <person name="Martijn J."/>
            <person name="Lind A.E."/>
            <person name="van Eijk R."/>
            <person name="Schleper C."/>
            <person name="Guy L."/>
            <person name="Ettema T.J."/>
        </authorList>
    </citation>
    <scope>NUCLEOTIDE SEQUENCE</scope>
</reference>
<dbReference type="EMBL" id="LAZR01033311">
    <property type="protein sequence ID" value="KKL48468.1"/>
    <property type="molecule type" value="Genomic_DNA"/>
</dbReference>
<comment type="caution">
    <text evidence="1">The sequence shown here is derived from an EMBL/GenBank/DDBJ whole genome shotgun (WGS) entry which is preliminary data.</text>
</comment>
<protein>
    <submittedName>
        <fullName evidence="1">Uncharacterized protein</fullName>
    </submittedName>
</protein>
<dbReference type="AlphaFoldDB" id="A0A0F9CGM0"/>
<sequence>VGSVLWWVSQSHAIARIVMEMDIRRAVSTIPIAPVMIGSA</sequence>
<gene>
    <name evidence="1" type="ORF">LCGC14_2325150</name>
</gene>
<accession>A0A0F9CGM0</accession>